<evidence type="ECO:0000313" key="3">
    <source>
        <dbReference type="Proteomes" id="UP000016361"/>
    </source>
</evidence>
<accession>S4NSS0</accession>
<keyword evidence="3" id="KW-1185">Reference proteome</keyword>
<organism evidence="2 3">
    <name type="scientific">Lentilactobacillus otakiensis DSM 19908 = JCM 15040</name>
    <dbReference type="NCBI Taxonomy" id="1423780"/>
    <lineage>
        <taxon>Bacteria</taxon>
        <taxon>Bacillati</taxon>
        <taxon>Bacillota</taxon>
        <taxon>Bacilli</taxon>
        <taxon>Lactobacillales</taxon>
        <taxon>Lactobacillaceae</taxon>
        <taxon>Lentilactobacillus</taxon>
    </lineage>
</organism>
<proteinExistence type="predicted"/>
<protein>
    <submittedName>
        <fullName evidence="2">Uncharacterized protein</fullName>
    </submittedName>
</protein>
<dbReference type="EMBL" id="BASH01000005">
    <property type="protein sequence ID" value="GAD17028.1"/>
    <property type="molecule type" value="Genomic_DNA"/>
</dbReference>
<comment type="caution">
    <text evidence="2">The sequence shown here is derived from an EMBL/GenBank/DDBJ whole genome shotgun (WGS) entry which is preliminary data.</text>
</comment>
<feature type="transmembrane region" description="Helical" evidence="1">
    <location>
        <begin position="192"/>
        <end position="212"/>
    </location>
</feature>
<dbReference type="STRING" id="1423780.FD05_GL001822"/>
<sequence length="256" mass="29281">MLIKPTFADYDITPVIDDQLGILSESQKQAITDANEQLASKPNKQQIWFISTDMKNDDLNNGDYYMDWDSLKELGFNFANLQQEGVGLHDALVSKYTHTSYSSDDYESVQKNNDATNKVNIIFVDPNYKYSVLPLLSSIGEIADGTLHSFFLTHQFNYTDTSADNVMSSFNHLYHFTNKYVAIKDVEPGLDFSQMTAIVILAIILLGIFLWLRHRHNYHGPKHTSFWDSDGDSSYDNGFIDGWNYGDNDDNDTFKY</sequence>
<keyword evidence="1" id="KW-1133">Transmembrane helix</keyword>
<dbReference type="AlphaFoldDB" id="S4NSS0"/>
<keyword evidence="1" id="KW-0472">Membrane</keyword>
<keyword evidence="1" id="KW-0812">Transmembrane</keyword>
<name>S4NSS0_9LACO</name>
<gene>
    <name evidence="2" type="ORF">LOT_1566</name>
</gene>
<evidence type="ECO:0000256" key="1">
    <source>
        <dbReference type="SAM" id="Phobius"/>
    </source>
</evidence>
<dbReference type="Proteomes" id="UP000016361">
    <property type="component" value="Unassembled WGS sequence"/>
</dbReference>
<evidence type="ECO:0000313" key="2">
    <source>
        <dbReference type="EMBL" id="GAD17028.1"/>
    </source>
</evidence>
<reference evidence="3" key="1">
    <citation type="journal article" date="2013" name="Genome Announc.">
        <title>Draft Genome Sequence of D-Branched-Chain Amino Acid Producer Lactobacillus otakiensis JCM 15040T, Isolated from a Traditional Japanese Pickle.</title>
        <authorList>
            <person name="Doi K."/>
            <person name="Mori K."/>
            <person name="Mutaguchi Y."/>
            <person name="Tashiro K."/>
            <person name="Fujino Y."/>
            <person name="Ohmori T."/>
            <person name="Kuhara S."/>
            <person name="Ohshima T."/>
        </authorList>
    </citation>
    <scope>NUCLEOTIDE SEQUENCE [LARGE SCALE GENOMIC DNA]</scope>
    <source>
        <strain evidence="3">JCM 15040</strain>
    </source>
</reference>